<dbReference type="InterPro" id="IPR055170">
    <property type="entry name" value="GFO_IDH_MocA-like_dom"/>
</dbReference>
<comment type="caution">
    <text evidence="6">The sequence shown here is derived from an EMBL/GenBank/DDBJ whole genome shotgun (WGS) entry which is preliminary data.</text>
</comment>
<dbReference type="OrthoDB" id="9815825at2"/>
<protein>
    <submittedName>
        <fullName evidence="6">Gfo/Idh/MocA family oxidoreductase</fullName>
    </submittedName>
</protein>
<evidence type="ECO:0000256" key="1">
    <source>
        <dbReference type="ARBA" id="ARBA00010928"/>
    </source>
</evidence>
<accession>A0A7J5UUI5</accession>
<keyword evidence="3" id="KW-0520">NAD</keyword>
<proteinExistence type="inferred from homology"/>
<keyword evidence="2" id="KW-0560">Oxidoreductase</keyword>
<dbReference type="PANTHER" id="PTHR22604:SF105">
    <property type="entry name" value="TRANS-1,2-DIHYDROBENZENE-1,2-DIOL DEHYDROGENASE"/>
    <property type="match status" value="1"/>
</dbReference>
<dbReference type="Gene3D" id="3.40.50.720">
    <property type="entry name" value="NAD(P)-binding Rossmann-like Domain"/>
    <property type="match status" value="1"/>
</dbReference>
<evidence type="ECO:0000313" key="6">
    <source>
        <dbReference type="EMBL" id="KAE8765938.1"/>
    </source>
</evidence>
<comment type="similarity">
    <text evidence="1">Belongs to the Gfo/Idh/MocA family.</text>
</comment>
<dbReference type="SUPFAM" id="SSF55347">
    <property type="entry name" value="Glyceraldehyde-3-phosphate dehydrogenase-like, C-terminal domain"/>
    <property type="match status" value="1"/>
</dbReference>
<evidence type="ECO:0000259" key="5">
    <source>
        <dbReference type="Pfam" id="PF22725"/>
    </source>
</evidence>
<dbReference type="EMBL" id="WHJE01000003">
    <property type="protein sequence ID" value="KAE8765938.1"/>
    <property type="molecule type" value="Genomic_DNA"/>
</dbReference>
<gene>
    <name evidence="6" type="ORF">GB883_01565</name>
</gene>
<feature type="domain" description="Gfo/Idh/MocA-like oxidoreductase N-terminal" evidence="4">
    <location>
        <begin position="6"/>
        <end position="124"/>
    </location>
</feature>
<evidence type="ECO:0000256" key="2">
    <source>
        <dbReference type="ARBA" id="ARBA00023002"/>
    </source>
</evidence>
<dbReference type="GO" id="GO:0000166">
    <property type="term" value="F:nucleotide binding"/>
    <property type="evidence" value="ECO:0007669"/>
    <property type="project" value="InterPro"/>
</dbReference>
<organism evidence="6 7">
    <name type="scientific">Georgenia thermotolerans</name>
    <dbReference type="NCBI Taxonomy" id="527326"/>
    <lineage>
        <taxon>Bacteria</taxon>
        <taxon>Bacillati</taxon>
        <taxon>Actinomycetota</taxon>
        <taxon>Actinomycetes</taxon>
        <taxon>Micrococcales</taxon>
        <taxon>Bogoriellaceae</taxon>
        <taxon>Georgenia</taxon>
    </lineage>
</organism>
<dbReference type="Pfam" id="PF01408">
    <property type="entry name" value="GFO_IDH_MocA"/>
    <property type="match status" value="1"/>
</dbReference>
<dbReference type="InterPro" id="IPR036291">
    <property type="entry name" value="NAD(P)-bd_dom_sf"/>
</dbReference>
<name>A0A7J5UUI5_9MICO</name>
<dbReference type="Gene3D" id="3.30.360.10">
    <property type="entry name" value="Dihydrodipicolinate Reductase, domain 2"/>
    <property type="match status" value="1"/>
</dbReference>
<dbReference type="Pfam" id="PF22725">
    <property type="entry name" value="GFO_IDH_MocA_C3"/>
    <property type="match status" value="1"/>
</dbReference>
<evidence type="ECO:0000259" key="4">
    <source>
        <dbReference type="Pfam" id="PF01408"/>
    </source>
</evidence>
<dbReference type="GO" id="GO:0016491">
    <property type="term" value="F:oxidoreductase activity"/>
    <property type="evidence" value="ECO:0007669"/>
    <property type="project" value="UniProtKB-KW"/>
</dbReference>
<dbReference type="Proteomes" id="UP000451860">
    <property type="component" value="Unassembled WGS sequence"/>
</dbReference>
<feature type="domain" description="GFO/IDH/MocA-like oxidoreductase" evidence="5">
    <location>
        <begin position="138"/>
        <end position="251"/>
    </location>
</feature>
<evidence type="ECO:0000256" key="3">
    <source>
        <dbReference type="ARBA" id="ARBA00023027"/>
    </source>
</evidence>
<dbReference type="InterPro" id="IPR000683">
    <property type="entry name" value="Gfo/Idh/MocA-like_OxRdtase_N"/>
</dbReference>
<reference evidence="6 7" key="1">
    <citation type="submission" date="2019-10" db="EMBL/GenBank/DDBJ databases">
        <title>Georgenia wutianyii sp. nov. and Georgenia yuyongxinii sp. nov. isolated from plateau pika (Ochotona curzoniae) in the Qinghai-Tibet plateau of China.</title>
        <authorList>
            <person name="Tian Z."/>
        </authorList>
    </citation>
    <scope>NUCLEOTIDE SEQUENCE [LARGE SCALE GENOMIC DNA]</scope>
    <source>
        <strain evidence="6 7">DSM 21501</strain>
    </source>
</reference>
<dbReference type="InterPro" id="IPR050984">
    <property type="entry name" value="Gfo/Idh/MocA_domain"/>
</dbReference>
<dbReference type="SUPFAM" id="SSF51735">
    <property type="entry name" value="NAD(P)-binding Rossmann-fold domains"/>
    <property type="match status" value="1"/>
</dbReference>
<sequence length="359" mass="38874">MTERRVRWGVLGVAGINEATIPGILGASNATLLGIASRRPGVAQADANRWGAERAYESYEALLADPDVDAVYVPLPNTAHAQWTIAAMRAGKHVLCEKPIALTSEDVSAIATTAAQTGMRVMEAFMYRFAPRWSHAIGLVRGGAVGDPRVARIGLGFKQHYDGYNIRFDPKVGGGVVWDMGCYAIDMSRELFGAEPTEIVATGWNRPGEDVETSAAAILSFPGGRTALLHVSFDYPNPYSQVELVGTEGWLSMPGTGMRGEPFTRLLQHRFGDEIFLDGIEPKSTDFGFANTYTLEVEHLSEAVLRDRPVDRGIEASLATTQAIEGWLQSIATRERVPLGRAAEARTENTPAHTGTTTN</sequence>
<keyword evidence="7" id="KW-1185">Reference proteome</keyword>
<dbReference type="RefSeq" id="WP_152202385.1">
    <property type="nucleotide sequence ID" value="NZ_VUKF01000013.1"/>
</dbReference>
<evidence type="ECO:0000313" key="7">
    <source>
        <dbReference type="Proteomes" id="UP000451860"/>
    </source>
</evidence>
<dbReference type="PANTHER" id="PTHR22604">
    <property type="entry name" value="OXIDOREDUCTASES"/>
    <property type="match status" value="1"/>
</dbReference>
<dbReference type="AlphaFoldDB" id="A0A7J5UUI5"/>